<evidence type="ECO:0000313" key="14">
    <source>
        <dbReference type="Proteomes" id="UP000509510"/>
    </source>
</evidence>
<dbReference type="Pfam" id="PF00187">
    <property type="entry name" value="Chitin_bind_1"/>
    <property type="match status" value="1"/>
</dbReference>
<dbReference type="PROSITE" id="PS51910">
    <property type="entry name" value="GH18_2"/>
    <property type="match status" value="1"/>
</dbReference>
<dbReference type="SUPFAM" id="SSF51556">
    <property type="entry name" value="Metallo-dependent hydrolases"/>
    <property type="match status" value="1"/>
</dbReference>
<dbReference type="SMART" id="SM01230">
    <property type="entry name" value="Gln-synt_C"/>
    <property type="match status" value="1"/>
</dbReference>
<evidence type="ECO:0000256" key="8">
    <source>
        <dbReference type="RuleBase" id="RU000384"/>
    </source>
</evidence>
<dbReference type="Gene3D" id="3.30.60.10">
    <property type="entry name" value="Endochitinase-like"/>
    <property type="match status" value="1"/>
</dbReference>
<dbReference type="RefSeq" id="XP_035350014.1">
    <property type="nucleotide sequence ID" value="XM_035494121.1"/>
</dbReference>
<dbReference type="PROSITE" id="PS51987">
    <property type="entry name" value="GS_CATALYTIC"/>
    <property type="match status" value="1"/>
</dbReference>
<evidence type="ECO:0000259" key="9">
    <source>
        <dbReference type="PROSITE" id="PS50941"/>
    </source>
</evidence>
<dbReference type="PROSITE" id="PS00026">
    <property type="entry name" value="CHIT_BIND_I_1"/>
    <property type="match status" value="1"/>
</dbReference>
<dbReference type="PANTHER" id="PTHR43383">
    <property type="entry name" value="NODULIN 6"/>
    <property type="match status" value="1"/>
</dbReference>
<dbReference type="GO" id="GO:0006542">
    <property type="term" value="P:glutamine biosynthetic process"/>
    <property type="evidence" value="ECO:0007669"/>
    <property type="project" value="InterPro"/>
</dbReference>
<evidence type="ECO:0000259" key="10">
    <source>
        <dbReference type="PROSITE" id="PS51910"/>
    </source>
</evidence>
<dbReference type="InterPro" id="IPR008146">
    <property type="entry name" value="Gln_synth_cat_dom"/>
</dbReference>
<dbReference type="CDD" id="cd00035">
    <property type="entry name" value="ChtBD1"/>
    <property type="match status" value="1"/>
</dbReference>
<evidence type="ECO:0000256" key="7">
    <source>
        <dbReference type="PROSITE-ProRule" id="PRU01330"/>
    </source>
</evidence>
<dbReference type="PANTHER" id="PTHR43383:SF2">
    <property type="entry name" value="AMIDOHYDROLASE 2 FAMILY PROTEIN"/>
    <property type="match status" value="1"/>
</dbReference>
<dbReference type="InterPro" id="IPR018371">
    <property type="entry name" value="Chitin-binding_1_CS"/>
</dbReference>
<dbReference type="Gene3D" id="3.30.590.10">
    <property type="entry name" value="Glutamine synthetase/guanido kinase, catalytic domain"/>
    <property type="match status" value="1"/>
</dbReference>
<dbReference type="Proteomes" id="UP000509510">
    <property type="component" value="Chromosome VI"/>
</dbReference>
<evidence type="ECO:0000313" key="13">
    <source>
        <dbReference type="EMBL" id="QKX63840.1"/>
    </source>
</evidence>
<dbReference type="EC" id="3.2.1.14" evidence="2"/>
<dbReference type="InterPro" id="IPR036651">
    <property type="entry name" value="Gln_synt_N_sf"/>
</dbReference>
<keyword evidence="5" id="KW-0843">Virulence</keyword>
<proteinExistence type="inferred from homology"/>
<keyword evidence="14" id="KW-1185">Reference proteome</keyword>
<comment type="similarity">
    <text evidence="7 8">Belongs to the glutamine synthetase family.</text>
</comment>
<dbReference type="Gene3D" id="3.20.20.140">
    <property type="entry name" value="Metal-dependent hydrolases"/>
    <property type="match status" value="1"/>
</dbReference>
<feature type="domain" description="GS catalytic" evidence="12">
    <location>
        <begin position="1020"/>
        <end position="1338"/>
    </location>
</feature>
<dbReference type="GO" id="GO:0008843">
    <property type="term" value="F:endochitinase activity"/>
    <property type="evidence" value="ECO:0007669"/>
    <property type="project" value="UniProtKB-EC"/>
</dbReference>
<dbReference type="PROSITE" id="PS50941">
    <property type="entry name" value="CHIT_BIND_I_2"/>
    <property type="match status" value="1"/>
</dbReference>
<dbReference type="EMBL" id="CP055903">
    <property type="protein sequence ID" value="QKX63840.1"/>
    <property type="molecule type" value="Genomic_DNA"/>
</dbReference>
<dbReference type="InterPro" id="IPR008147">
    <property type="entry name" value="Gln_synt_N"/>
</dbReference>
<name>A0A7H8RBM1_TALRU</name>
<dbReference type="InterPro" id="IPR036861">
    <property type="entry name" value="Endochitinase-like_sf"/>
</dbReference>
<feature type="domain" description="GS beta-grasp" evidence="11">
    <location>
        <begin position="920"/>
        <end position="1013"/>
    </location>
</feature>
<dbReference type="InterPro" id="IPR011583">
    <property type="entry name" value="Chitinase_II/V-like_cat"/>
</dbReference>
<reference evidence="14" key="1">
    <citation type="submission" date="2020-06" db="EMBL/GenBank/DDBJ databases">
        <title>A chromosome-scale genome assembly of Talaromyces rugulosus W13939.</title>
        <authorList>
            <person name="Wang B."/>
            <person name="Guo L."/>
            <person name="Ye K."/>
            <person name="Wang L."/>
        </authorList>
    </citation>
    <scope>NUCLEOTIDE SEQUENCE [LARGE SCALE GENOMIC DNA]</scope>
    <source>
        <strain evidence="14">W13939</strain>
    </source>
</reference>
<comment type="caution">
    <text evidence="6">Lacks conserved residue(s) required for the propagation of feature annotation.</text>
</comment>
<dbReference type="Gene3D" id="3.10.20.70">
    <property type="entry name" value="Glutamine synthetase, N-terminal domain"/>
    <property type="match status" value="1"/>
</dbReference>
<protein>
    <recommendedName>
        <fullName evidence="3">Glutamine synthetase</fullName>
        <ecNumber evidence="2">3.2.1.14</ecNumber>
    </recommendedName>
</protein>
<dbReference type="SMART" id="SM00636">
    <property type="entry name" value="Glyco_18"/>
    <property type="match status" value="1"/>
</dbReference>
<evidence type="ECO:0000259" key="11">
    <source>
        <dbReference type="PROSITE" id="PS51986"/>
    </source>
</evidence>
<evidence type="ECO:0000256" key="1">
    <source>
        <dbReference type="ARBA" id="ARBA00008682"/>
    </source>
</evidence>
<evidence type="ECO:0000256" key="2">
    <source>
        <dbReference type="ARBA" id="ARBA00012729"/>
    </source>
</evidence>
<dbReference type="InterPro" id="IPR029070">
    <property type="entry name" value="Chitinase_insertion_sf"/>
</dbReference>
<organism evidence="13 14">
    <name type="scientific">Talaromyces rugulosus</name>
    <name type="common">Penicillium rugulosum</name>
    <dbReference type="NCBI Taxonomy" id="121627"/>
    <lineage>
        <taxon>Eukaryota</taxon>
        <taxon>Fungi</taxon>
        <taxon>Dikarya</taxon>
        <taxon>Ascomycota</taxon>
        <taxon>Pezizomycotina</taxon>
        <taxon>Eurotiomycetes</taxon>
        <taxon>Eurotiomycetidae</taxon>
        <taxon>Eurotiales</taxon>
        <taxon>Trichocomaceae</taxon>
        <taxon>Talaromyces</taxon>
        <taxon>Talaromyces sect. Islandici</taxon>
    </lineage>
</organism>
<dbReference type="InterPro" id="IPR001223">
    <property type="entry name" value="Glyco_hydro18_cat"/>
</dbReference>
<feature type="disulfide bond" evidence="6">
    <location>
        <begin position="62"/>
        <end position="74"/>
    </location>
</feature>
<dbReference type="Pfam" id="PF04909">
    <property type="entry name" value="Amidohydro_2"/>
    <property type="match status" value="1"/>
</dbReference>
<dbReference type="KEGG" id="trg:TRUGW13939_11011"/>
<gene>
    <name evidence="13" type="ORF">TRUGW13939_11011</name>
</gene>
<feature type="domain" description="Chitin-binding type-1" evidence="9">
    <location>
        <begin position="48"/>
        <end position="91"/>
    </location>
</feature>
<dbReference type="SMART" id="SM00270">
    <property type="entry name" value="ChtBD1"/>
    <property type="match status" value="1"/>
</dbReference>
<feature type="disulfide bond" evidence="6">
    <location>
        <begin position="85"/>
        <end position="89"/>
    </location>
</feature>
<dbReference type="GO" id="GO:0004356">
    <property type="term" value="F:glutamine synthetase activity"/>
    <property type="evidence" value="ECO:0007669"/>
    <property type="project" value="InterPro"/>
</dbReference>
<dbReference type="Pfam" id="PF00120">
    <property type="entry name" value="Gln-synt_C"/>
    <property type="match status" value="1"/>
</dbReference>
<dbReference type="SUPFAM" id="SSF57016">
    <property type="entry name" value="Plant lectins/antimicrobial peptides"/>
    <property type="match status" value="1"/>
</dbReference>
<dbReference type="SUPFAM" id="SSF54556">
    <property type="entry name" value="Chitinase insertion domain"/>
    <property type="match status" value="1"/>
</dbReference>
<dbReference type="InterPro" id="IPR014746">
    <property type="entry name" value="Gln_synth/guanido_kin_cat_dom"/>
</dbReference>
<sequence>MGLASFFTFMRMQKVQGLLAMICLVTLPFVIPISSILSLSRHTLHKQTVQCGVNAPPGQALCPQGMCCSRYGYCGTGSDYCGLGCQSNCKLALPKIIPKCPGSMNRSIAYYESWASHRACNKYEASDIDPTPYTHINFAFALIDEQGKIMLSMPNDTVLFDQLKGVRTKAIGDLHLWIAVGGYAVGSAPFSKLAATQQGRRNFIDSACQFMDKYGFEGMDLDWEYPTAAETGGSPADTANMVSLAKEYRAQCKDKGLSVTIPGGTFYMKGFDFKGLEPHVDWLNIMTYDLHGSWEQPVIAEPHTNLSDIQQSLKRVLDAGVNPQKVVLGLADYGKTYTLASGACTKPGCAALGAGKPGPCSNEAGSLHDAEIDTILQKNSSIKPVLDKQAAVKYFAWDTTQWVSYDDNETWMLKKHEIVTRRPNGNVTWSFGGAVPELSRTFSTPHLHPSRVSLQFARASIILSLQAHTTCTKIMTYSENVDELRALVQSHPLIDNHAHNILSAEHALNYNKYPLESITSEAHGEALKQARHTIPHHIAVKQLATLFACEPTWEAIKAARDQWVKNDYEGFVRKCLEGTDTLLLDDLLADVDIQPYQWHDRFTTSKTKRIVRIETVAAQILEDPWNEEEGEDMLNTFTVKFVGRIRDYLRDDAVAGFKSVICYRTGLDIFLPPTDKVAFGLFIQDQTHVDRVEESILRTYRKGAPYRISEKPLNDYIIFLTLSIIQEAQRKETKSKAIQFHTGLGDSDLDLRLANPAHLQSVISRYPGVDFVLLHSSYPYTREAGYLASVYPNVYLDLGEVFPMVSSDAEENIVRQAFDLTPISRLLWSTDGHFHPETFWLSNLQFRKTLETVLVDYVSQGSLTLAQAKQAAIDILFDNSNKLYNLNLPRPEINTSISPSNAITKPAPTGFFDLNELATQDPNLIVWMQWVDYTATIRVRMFPLREFIKIVQGQRRIGITLAALHLLQDDHLAPGGSATGQFYMRPDMSTFSRNAALNSNSATVMTFWEDENGVALEGCPRTTLQRVVKALEPIQVTLGFEIEVVFIRQSDNGNWGPLTKTHSWSNMTADIRKNALSLVEEIVSTLASIDIYLEQFHAESAPGQFEFILPPNSPLAAVDTLLKARATVQHVAEKHGLRATLYPRPYNFAAGTASHAHFSISPASYQDSFLAGILAHFSSVAAFSLSQEVSYARVTSGVWAGSEWVTWGTQNREAPIRKISPGHWEFKSIDGLANMYLAMSALLGAGYIGLNRSMPLLHGDCPTDAATLSAKDREDLGIVEQIPKTLEQSLSALESDGDIQEIMGPAFVKKYCAVKRAETQSLAALEEGKRREWLMSRY</sequence>
<dbReference type="OrthoDB" id="3364440at2759"/>
<dbReference type="GO" id="GO:0008061">
    <property type="term" value="F:chitin binding"/>
    <property type="evidence" value="ECO:0007669"/>
    <property type="project" value="UniProtKB-UniRule"/>
</dbReference>
<feature type="disulfide bond" evidence="6">
    <location>
        <begin position="67"/>
        <end position="81"/>
    </location>
</feature>
<evidence type="ECO:0000256" key="5">
    <source>
        <dbReference type="ARBA" id="ARBA00023026"/>
    </source>
</evidence>
<keyword evidence="6" id="KW-1015">Disulfide bond</keyword>
<evidence type="ECO:0000259" key="12">
    <source>
        <dbReference type="PROSITE" id="PS51987"/>
    </source>
</evidence>
<evidence type="ECO:0000256" key="4">
    <source>
        <dbReference type="ARBA" id="ARBA00022669"/>
    </source>
</evidence>
<evidence type="ECO:0000256" key="3">
    <source>
        <dbReference type="ARBA" id="ARBA00021364"/>
    </source>
</evidence>
<feature type="domain" description="GH18" evidence="10">
    <location>
        <begin position="105"/>
        <end position="449"/>
    </location>
</feature>
<dbReference type="Pfam" id="PF00704">
    <property type="entry name" value="Glyco_hydro_18"/>
    <property type="match status" value="1"/>
</dbReference>
<keyword evidence="4 6" id="KW-0147">Chitin-binding</keyword>
<dbReference type="SUPFAM" id="SSF51445">
    <property type="entry name" value="(Trans)glycosidases"/>
    <property type="match status" value="1"/>
</dbReference>
<dbReference type="Gene3D" id="3.20.20.80">
    <property type="entry name" value="Glycosidases"/>
    <property type="match status" value="1"/>
</dbReference>
<accession>A0A7H8RBM1</accession>
<dbReference type="SUPFAM" id="SSF55931">
    <property type="entry name" value="Glutamine synthetase/guanido kinase"/>
    <property type="match status" value="1"/>
</dbReference>
<dbReference type="InterPro" id="IPR017853">
    <property type="entry name" value="GH"/>
</dbReference>
<dbReference type="GeneID" id="55998490"/>
<dbReference type="InterPro" id="IPR032466">
    <property type="entry name" value="Metal_Hydrolase"/>
</dbReference>
<dbReference type="Gene3D" id="3.10.50.10">
    <property type="match status" value="1"/>
</dbReference>
<evidence type="ECO:0000256" key="6">
    <source>
        <dbReference type="PROSITE-ProRule" id="PRU00261"/>
    </source>
</evidence>
<comment type="similarity">
    <text evidence="1">Belongs to the glycosyl hydrolase 18 family. Chitinase class V subfamily.</text>
</comment>
<dbReference type="InterPro" id="IPR001002">
    <property type="entry name" value="Chitin-bd_1"/>
</dbReference>
<dbReference type="GO" id="GO:0005975">
    <property type="term" value="P:carbohydrate metabolic process"/>
    <property type="evidence" value="ECO:0007669"/>
    <property type="project" value="InterPro"/>
</dbReference>
<dbReference type="PROSITE" id="PS51986">
    <property type="entry name" value="GS_BETA_GRASP"/>
    <property type="match status" value="1"/>
</dbReference>
<dbReference type="InterPro" id="IPR006680">
    <property type="entry name" value="Amidohydro-rel"/>
</dbReference>